<dbReference type="Gene3D" id="3.30.980.50">
    <property type="match status" value="1"/>
</dbReference>
<dbReference type="InterPro" id="IPR013661">
    <property type="entry name" value="Peptidase_M9_N_dom"/>
</dbReference>
<comment type="caution">
    <text evidence="20">The sequence shown here is derived from an EMBL/GenBank/DDBJ whole genome shotgun (WGS) entry which is preliminary data.</text>
</comment>
<dbReference type="Pfam" id="PF04151">
    <property type="entry name" value="PPC"/>
    <property type="match status" value="1"/>
</dbReference>
<dbReference type="Pfam" id="PF18911">
    <property type="entry name" value="PKD_4"/>
    <property type="match status" value="2"/>
</dbReference>
<keyword evidence="15" id="KW-0865">Zymogen</keyword>
<evidence type="ECO:0000313" key="20">
    <source>
        <dbReference type="EMBL" id="MEI4799730.1"/>
    </source>
</evidence>
<protein>
    <recommendedName>
        <fullName evidence="5">microbial collagenase</fullName>
        <ecNumber evidence="5">3.4.24.3</ecNumber>
    </recommendedName>
    <alternativeName>
        <fullName evidence="17">Microbial collagenase</fullName>
    </alternativeName>
</protein>
<reference evidence="20 21" key="1">
    <citation type="submission" date="2024-01" db="EMBL/GenBank/DDBJ databases">
        <title>Seven novel Bacillus-like species.</title>
        <authorList>
            <person name="Liu G."/>
        </authorList>
    </citation>
    <scope>NUCLEOTIDE SEQUENCE [LARGE SCALE GENOMIC DNA]</scope>
    <source>
        <strain evidence="20 21">FJAT-51639</strain>
    </source>
</reference>
<comment type="cofactor">
    <cofactor evidence="2">
        <name>Ca(2+)</name>
        <dbReference type="ChEBI" id="CHEBI:29108"/>
    </cofactor>
</comment>
<dbReference type="Gene3D" id="2.60.120.380">
    <property type="match status" value="1"/>
</dbReference>
<evidence type="ECO:0000256" key="8">
    <source>
        <dbReference type="ARBA" id="ARBA00022723"/>
    </source>
</evidence>
<feature type="domain" description="PKD" evidence="19">
    <location>
        <begin position="869"/>
        <end position="927"/>
    </location>
</feature>
<dbReference type="InterPro" id="IPR035986">
    <property type="entry name" value="PKD_dom_sf"/>
</dbReference>
<dbReference type="PRINTS" id="PR00931">
    <property type="entry name" value="MICOLLPTASE"/>
</dbReference>
<keyword evidence="14" id="KW-0482">Metalloprotease</keyword>
<keyword evidence="10" id="KW-0378">Hydrolase</keyword>
<evidence type="ECO:0000313" key="21">
    <source>
        <dbReference type="Proteomes" id="UP001372526"/>
    </source>
</evidence>
<proteinExistence type="inferred from homology"/>
<dbReference type="InterPro" id="IPR000601">
    <property type="entry name" value="PKD_dom"/>
</dbReference>
<evidence type="ECO:0000256" key="6">
    <source>
        <dbReference type="ARBA" id="ARBA00022525"/>
    </source>
</evidence>
<dbReference type="SUPFAM" id="SSF49299">
    <property type="entry name" value="PKD domain"/>
    <property type="match status" value="2"/>
</dbReference>
<keyword evidence="9 18" id="KW-0732">Signal</keyword>
<evidence type="ECO:0000256" key="16">
    <source>
        <dbReference type="ARBA" id="ARBA00034318"/>
    </source>
</evidence>
<evidence type="ECO:0000256" key="7">
    <source>
        <dbReference type="ARBA" id="ARBA00022670"/>
    </source>
</evidence>
<evidence type="ECO:0000256" key="3">
    <source>
        <dbReference type="ARBA" id="ARBA00001947"/>
    </source>
</evidence>
<dbReference type="Pfam" id="PF01752">
    <property type="entry name" value="Peptidase_M9"/>
    <property type="match status" value="1"/>
</dbReference>
<sequence>MKKKMNKIMLGVSTMALSLGALQAEVSAEEKVPYNVLQMKPAGIETPKDAVAHSSKADETLSFEDRLKVGDFSQKPASAKTSVKAEQSQKSYTLDELNKMSDEELINTLANIRSGQIKGLFQFNEETKAFYKNKERMQVIMNGLERRGSTFTKNDTKGIDTFTEVLRSAFYVGAYNEELSYLKERSFKDKCLPALKAIAKNPNFKLGTAEQDLVVNAYGDLMRNASSDIETVQYAAKILKQYNNNLSTYESDRKKGDAVYALMGAVDASIDTDWVLSGKEPNATMWYGKIDSFINEVNKMALIGNVTDKNGWLINNGIYYAGRLGKFHSNPKKGLDVVTRAMGMYPYLGEQYFGAAQQITTNYGGVDANGKTVNLDQIKEEGKKKFLPNTYTFDDGAIVFKTGDKVTEEKIQRMYWAAKEVKAQYHRVIGNDKALEQGNADDVLTIVIYNTPDEYKFNQQLYGYETSNGGIYIENVGTFFTYERTPQQSIFSLEELFRHEFTHYLQGRYEVPGLWGQGELQQNERLTWYEEGNAEFFAGSTRTNNVVPRKSVIRGLSNEPAKRYTAEQTLYAKYGTWDFYNYSFALQSYMYNHKFDTFDKVQDLIRANDVQGYDAYREALSKDAQLNKEYQTYMQQLIDNQEKFTVPQVSDDYVVSHAQKALAEVKQEIADVANVKDATITKHKSQFFNTFTVEGTYTGNATKGESEDWKTMSKQVNEALEKLSQKEWSGYKTVTAYFVNYRVNNENQFQYDIVFHGIATDEGANQGTIVRRKDSYSGEENNAIQFKRESSKAEDRNIVSYLWDFGDGETSTEENPTHAYEKAGTYTATLTMEDDQGKESKEQVTVHVERARATYYGEENSAIQFKSDSSKAEGRKVVSYLWDFGDGKTSTEENPTHTYEKAGTYTATLTTKDDKGKESKEQMTVSVDRIGATETEPNNHLEQANVIPFNTLLKGSLDNEDAKDIYTFNVSSPKEMDILVKNKDNINMMWVLFHESDMKNYVAAERPDGSPDGTILKGKFTAKPGKYYLYVYAPNFVTGTYSVKVK</sequence>
<feature type="signal peptide" evidence="18">
    <location>
        <begin position="1"/>
        <end position="23"/>
    </location>
</feature>
<dbReference type="Gene3D" id="2.60.40.10">
    <property type="entry name" value="Immunoglobulins"/>
    <property type="match status" value="2"/>
</dbReference>
<evidence type="ECO:0000259" key="19">
    <source>
        <dbReference type="PROSITE" id="PS50093"/>
    </source>
</evidence>
<dbReference type="PANTHER" id="PTHR13062">
    <property type="entry name" value="COLLAGENASE"/>
    <property type="match status" value="1"/>
</dbReference>
<evidence type="ECO:0000256" key="2">
    <source>
        <dbReference type="ARBA" id="ARBA00001913"/>
    </source>
</evidence>
<dbReference type="SMART" id="SM00089">
    <property type="entry name" value="PKD"/>
    <property type="match status" value="2"/>
</dbReference>
<evidence type="ECO:0000256" key="10">
    <source>
        <dbReference type="ARBA" id="ARBA00022801"/>
    </source>
</evidence>
<keyword evidence="11" id="KW-0862">Zinc</keyword>
<keyword evidence="12" id="KW-0106">Calcium</keyword>
<dbReference type="InterPro" id="IPR007280">
    <property type="entry name" value="Peptidase_C_arc/bac"/>
</dbReference>
<evidence type="ECO:0000256" key="17">
    <source>
        <dbReference type="ARBA" id="ARBA00034362"/>
    </source>
</evidence>
<organism evidence="20 21">
    <name type="scientific">Bacillus bruguierae</name>
    <dbReference type="NCBI Taxonomy" id="3127667"/>
    <lineage>
        <taxon>Bacteria</taxon>
        <taxon>Bacillati</taxon>
        <taxon>Bacillota</taxon>
        <taxon>Bacilli</taxon>
        <taxon>Bacillales</taxon>
        <taxon>Bacillaceae</taxon>
        <taxon>Bacillus</taxon>
    </lineage>
</organism>
<dbReference type="Proteomes" id="UP001372526">
    <property type="component" value="Unassembled WGS sequence"/>
</dbReference>
<evidence type="ECO:0000256" key="14">
    <source>
        <dbReference type="ARBA" id="ARBA00023049"/>
    </source>
</evidence>
<keyword evidence="21" id="KW-1185">Reference proteome</keyword>
<dbReference type="EMBL" id="JBAWSX010000001">
    <property type="protein sequence ID" value="MEI4799730.1"/>
    <property type="molecule type" value="Genomic_DNA"/>
</dbReference>
<keyword evidence="13" id="KW-0843">Virulence</keyword>
<evidence type="ECO:0000256" key="11">
    <source>
        <dbReference type="ARBA" id="ARBA00022833"/>
    </source>
</evidence>
<dbReference type="InterPro" id="IPR022409">
    <property type="entry name" value="PKD/Chitinase_dom"/>
</dbReference>
<dbReference type="SUPFAM" id="SSF89260">
    <property type="entry name" value="Collagen-binding domain"/>
    <property type="match status" value="1"/>
</dbReference>
<dbReference type="InterPro" id="IPR013783">
    <property type="entry name" value="Ig-like_fold"/>
</dbReference>
<evidence type="ECO:0000256" key="4">
    <source>
        <dbReference type="ARBA" id="ARBA00004613"/>
    </source>
</evidence>
<evidence type="ECO:0000256" key="5">
    <source>
        <dbReference type="ARBA" id="ARBA00012653"/>
    </source>
</evidence>
<accession>A0ABU8FDD7</accession>
<evidence type="ECO:0000256" key="15">
    <source>
        <dbReference type="ARBA" id="ARBA00023145"/>
    </source>
</evidence>
<dbReference type="Pfam" id="PF08453">
    <property type="entry name" value="Peptidase_M9_N"/>
    <property type="match status" value="1"/>
</dbReference>
<dbReference type="Gene3D" id="1.10.390.20">
    <property type="match status" value="1"/>
</dbReference>
<evidence type="ECO:0000256" key="9">
    <source>
        <dbReference type="ARBA" id="ARBA00022729"/>
    </source>
</evidence>
<name>A0ABU8FDD7_9BACI</name>
<evidence type="ECO:0000256" key="13">
    <source>
        <dbReference type="ARBA" id="ARBA00023026"/>
    </source>
</evidence>
<keyword evidence="8" id="KW-0479">Metal-binding</keyword>
<dbReference type="EC" id="3.4.24.3" evidence="5"/>
<evidence type="ECO:0000256" key="1">
    <source>
        <dbReference type="ARBA" id="ARBA00000424"/>
    </source>
</evidence>
<dbReference type="Gene3D" id="3.40.30.160">
    <property type="entry name" value="Collagenase ColT, N-terminal domain"/>
    <property type="match status" value="1"/>
</dbReference>
<comment type="subcellular location">
    <subcellularLocation>
        <location evidence="4">Secreted</location>
    </subcellularLocation>
</comment>
<evidence type="ECO:0000256" key="18">
    <source>
        <dbReference type="SAM" id="SignalP"/>
    </source>
</evidence>
<keyword evidence="6" id="KW-0964">Secreted</keyword>
<feature type="chain" id="PRO_5046394907" description="microbial collagenase" evidence="18">
    <location>
        <begin position="24"/>
        <end position="1046"/>
    </location>
</feature>
<dbReference type="Pfam" id="PF18496">
    <property type="entry name" value="ColG_sub"/>
    <property type="match status" value="1"/>
</dbReference>
<comment type="catalytic activity">
    <reaction evidence="1">
        <text>Digestion of native collagen in the triple helical region at Xaa-|-Gly bonds. With synthetic peptides, a preference is shown for Gly at P3 and P1', Pro and Ala at P2 and P2', and hydroxyproline, Ala or Arg at P3'.</text>
        <dbReference type="EC" id="3.4.24.3"/>
    </reaction>
</comment>
<evidence type="ECO:0000256" key="12">
    <source>
        <dbReference type="ARBA" id="ARBA00022837"/>
    </source>
</evidence>
<dbReference type="InterPro" id="IPR041379">
    <property type="entry name" value="ColG_subdomain"/>
</dbReference>
<dbReference type="PANTHER" id="PTHR13062:SF9">
    <property type="entry name" value="MICROBIAL COLLAGENASE"/>
    <property type="match status" value="1"/>
</dbReference>
<keyword evidence="7" id="KW-0645">Protease</keyword>
<comment type="similarity">
    <text evidence="16">Belongs to the peptidase M9B family. Collagenase subfamily.</text>
</comment>
<dbReference type="PROSITE" id="PS50093">
    <property type="entry name" value="PKD"/>
    <property type="match status" value="2"/>
</dbReference>
<dbReference type="CDD" id="cd00146">
    <property type="entry name" value="PKD"/>
    <property type="match status" value="2"/>
</dbReference>
<gene>
    <name evidence="20" type="primary">colA</name>
    <name evidence="20" type="ORF">WAZ07_00070</name>
</gene>
<feature type="domain" description="PKD" evidence="19">
    <location>
        <begin position="767"/>
        <end position="855"/>
    </location>
</feature>
<dbReference type="InterPro" id="IPR002169">
    <property type="entry name" value="Peptidase_M9A/M9B"/>
</dbReference>
<comment type="cofactor">
    <cofactor evidence="3">
        <name>Zn(2+)</name>
        <dbReference type="ChEBI" id="CHEBI:29105"/>
    </cofactor>
</comment>